<dbReference type="PANTHER" id="PTHR31793">
    <property type="entry name" value="4-HYDROXYBENZOYL-COA THIOESTERASE FAMILY MEMBER"/>
    <property type="match status" value="1"/>
</dbReference>
<dbReference type="AlphaFoldDB" id="A0A3M0H0C9"/>
<dbReference type="InterPro" id="IPR050563">
    <property type="entry name" value="4-hydroxybenzoyl-CoA_TE"/>
</dbReference>
<sequence>MMATDNAHTHQVSTRWGDFDMYGHMMNAKYIEVAQEARLAFAQENIYAKGIDFTALVRHLDVDYMRPIPFAGNAYVIVKTSVSHIGSSSFTTSQQVKTAAGEVAATVNCVQVVIDKELQTPRPLTDEEKDILQMSAA</sequence>
<evidence type="ECO:0000313" key="1">
    <source>
        <dbReference type="EMBL" id="RMB63046.1"/>
    </source>
</evidence>
<dbReference type="InterPro" id="IPR029069">
    <property type="entry name" value="HotDog_dom_sf"/>
</dbReference>
<dbReference type="EMBL" id="REGC01000003">
    <property type="protein sequence ID" value="RMB63046.1"/>
    <property type="molecule type" value="Genomic_DNA"/>
</dbReference>
<evidence type="ECO:0000313" key="2">
    <source>
        <dbReference type="Proteomes" id="UP000270649"/>
    </source>
</evidence>
<dbReference type="Pfam" id="PF13279">
    <property type="entry name" value="4HBT_2"/>
    <property type="match status" value="1"/>
</dbReference>
<accession>A0A3M0H0C9</accession>
<dbReference type="RefSeq" id="WP_121927538.1">
    <property type="nucleotide sequence ID" value="NZ_JAACCH010000052.1"/>
</dbReference>
<dbReference type="SUPFAM" id="SSF54637">
    <property type="entry name" value="Thioesterase/thiol ester dehydrase-isomerase"/>
    <property type="match status" value="1"/>
</dbReference>
<gene>
    <name evidence="1" type="ORF">D9543_03375</name>
</gene>
<name>A0A3M0H0C9_9CORY</name>
<protein>
    <submittedName>
        <fullName evidence="1">Acyl-CoA thioesterase</fullName>
    </submittedName>
</protein>
<reference evidence="1 2" key="1">
    <citation type="submission" date="2018-10" db="EMBL/GenBank/DDBJ databases">
        <title>Corynebacterium macginleyi genome sequencing and assembly of the type strain and two clinical samples.</title>
        <authorList>
            <person name="Bernier A.-M."/>
            <person name="Bernard K."/>
        </authorList>
    </citation>
    <scope>NUCLEOTIDE SEQUENCE [LARGE SCALE GENOMIC DNA]</scope>
    <source>
        <strain evidence="1 2">NML 120205</strain>
    </source>
</reference>
<comment type="caution">
    <text evidence="1">The sequence shown here is derived from an EMBL/GenBank/DDBJ whole genome shotgun (WGS) entry which is preliminary data.</text>
</comment>
<dbReference type="Gene3D" id="3.10.129.10">
    <property type="entry name" value="Hotdog Thioesterase"/>
    <property type="match status" value="1"/>
</dbReference>
<organism evidence="1 2">
    <name type="scientific">Corynebacterium macginleyi</name>
    <dbReference type="NCBI Taxonomy" id="38290"/>
    <lineage>
        <taxon>Bacteria</taxon>
        <taxon>Bacillati</taxon>
        <taxon>Actinomycetota</taxon>
        <taxon>Actinomycetes</taxon>
        <taxon>Mycobacteriales</taxon>
        <taxon>Corynebacteriaceae</taxon>
        <taxon>Corynebacterium</taxon>
    </lineage>
</organism>
<dbReference type="GO" id="GO:0047617">
    <property type="term" value="F:fatty acyl-CoA hydrolase activity"/>
    <property type="evidence" value="ECO:0007669"/>
    <property type="project" value="TreeGrafter"/>
</dbReference>
<proteinExistence type="predicted"/>
<dbReference type="PANTHER" id="PTHR31793:SF24">
    <property type="entry name" value="LONG-CHAIN ACYL-COA THIOESTERASE FADM"/>
    <property type="match status" value="1"/>
</dbReference>
<dbReference type="CDD" id="cd00586">
    <property type="entry name" value="4HBT"/>
    <property type="match status" value="1"/>
</dbReference>
<dbReference type="Proteomes" id="UP000270649">
    <property type="component" value="Unassembled WGS sequence"/>
</dbReference>